<dbReference type="InterPro" id="IPR029058">
    <property type="entry name" value="AB_hydrolase_fold"/>
</dbReference>
<organism evidence="2 3">
    <name type="scientific">Heterorhabditis bacteriophora</name>
    <name type="common">Entomopathogenic nematode worm</name>
    <dbReference type="NCBI Taxonomy" id="37862"/>
    <lineage>
        <taxon>Eukaryota</taxon>
        <taxon>Metazoa</taxon>
        <taxon>Ecdysozoa</taxon>
        <taxon>Nematoda</taxon>
        <taxon>Chromadorea</taxon>
        <taxon>Rhabditida</taxon>
        <taxon>Rhabditina</taxon>
        <taxon>Rhabditomorpha</taxon>
        <taxon>Strongyloidea</taxon>
        <taxon>Heterorhabditidae</taxon>
        <taxon>Heterorhabditis</taxon>
    </lineage>
</organism>
<dbReference type="InterPro" id="IPR002018">
    <property type="entry name" value="CarbesteraseB"/>
</dbReference>
<name>A0A1I7XS49_HETBA</name>
<dbReference type="AlphaFoldDB" id="A0A1I7XS49"/>
<keyword evidence="2" id="KW-1185">Reference proteome</keyword>
<protein>
    <submittedName>
        <fullName evidence="3">COesterase domain-containing protein</fullName>
    </submittedName>
</protein>
<feature type="domain" description="Carboxylesterase type B" evidence="1">
    <location>
        <begin position="4"/>
        <end position="219"/>
    </location>
</feature>
<dbReference type="WBParaSite" id="Hba_20568">
    <property type="protein sequence ID" value="Hba_20568"/>
    <property type="gene ID" value="Hba_20568"/>
</dbReference>
<evidence type="ECO:0000313" key="2">
    <source>
        <dbReference type="Proteomes" id="UP000095283"/>
    </source>
</evidence>
<dbReference type="SUPFAM" id="SSF53474">
    <property type="entry name" value="alpha/beta-Hydrolases"/>
    <property type="match status" value="1"/>
</dbReference>
<dbReference type="Proteomes" id="UP000095283">
    <property type="component" value="Unplaced"/>
</dbReference>
<dbReference type="Pfam" id="PF00135">
    <property type="entry name" value="COesterase"/>
    <property type="match status" value="1"/>
</dbReference>
<proteinExistence type="predicted"/>
<sequence>MSPTSEDNLYLNVFTPVWSPPLTNGFPVLVFIHGGGYVGDSAVKYGDIGICRHLCSKDVVVVTLQYRLGFLGFWTTGDDVCPGNQALWDMRMGLQWIKDNITAFNGDPSNVTIMGQSAGGASVDLLSLSPKSRDLFHKVIAMAGNASCEWAVHKDAVEACRRMAANNGINSSYDSVKFLQDLRDLPAEKFATMMSLEMETGEPTCIIGPRIDGIFLPKAVCFMIKQY</sequence>
<evidence type="ECO:0000259" key="1">
    <source>
        <dbReference type="Pfam" id="PF00135"/>
    </source>
</evidence>
<evidence type="ECO:0000313" key="3">
    <source>
        <dbReference type="WBParaSite" id="Hba_20568"/>
    </source>
</evidence>
<reference evidence="3" key="1">
    <citation type="submission" date="2016-11" db="UniProtKB">
        <authorList>
            <consortium name="WormBaseParasite"/>
        </authorList>
    </citation>
    <scope>IDENTIFICATION</scope>
</reference>
<dbReference type="PANTHER" id="PTHR44590:SF3">
    <property type="entry name" value="CARBOXYLESTERASE TYPE B DOMAIN-CONTAINING PROTEIN"/>
    <property type="match status" value="1"/>
</dbReference>
<dbReference type="Gene3D" id="3.40.50.1820">
    <property type="entry name" value="alpha/beta hydrolase"/>
    <property type="match status" value="1"/>
</dbReference>
<accession>A0A1I7XS49</accession>
<dbReference type="PANTHER" id="PTHR44590">
    <property type="entry name" value="CARBOXYLIC ESTER HYDROLASE-RELATED"/>
    <property type="match status" value="1"/>
</dbReference>